<dbReference type="KEGG" id="ahb:bsdtb5_25820"/>
<dbReference type="EMBL" id="AP024169">
    <property type="protein sequence ID" value="BCN31287.1"/>
    <property type="molecule type" value="Genomic_DNA"/>
</dbReference>
<keyword evidence="7" id="KW-1185">Reference proteome</keyword>
<evidence type="ECO:0000256" key="1">
    <source>
        <dbReference type="ARBA" id="ARBA00009437"/>
    </source>
</evidence>
<evidence type="ECO:0000313" key="6">
    <source>
        <dbReference type="EMBL" id="BCN31287.1"/>
    </source>
</evidence>
<dbReference type="GO" id="GO:0003700">
    <property type="term" value="F:DNA-binding transcription factor activity"/>
    <property type="evidence" value="ECO:0007669"/>
    <property type="project" value="InterPro"/>
</dbReference>
<evidence type="ECO:0000256" key="4">
    <source>
        <dbReference type="ARBA" id="ARBA00023163"/>
    </source>
</evidence>
<protein>
    <submittedName>
        <fullName evidence="6">LysR family transcriptional regulator</fullName>
    </submittedName>
</protein>
<accession>A0A7R7EM28</accession>
<dbReference type="PRINTS" id="PR00039">
    <property type="entry name" value="HTHLYSR"/>
</dbReference>
<organism evidence="6 7">
    <name type="scientific">Anaeromicropila herbilytica</name>
    <dbReference type="NCBI Taxonomy" id="2785025"/>
    <lineage>
        <taxon>Bacteria</taxon>
        <taxon>Bacillati</taxon>
        <taxon>Bacillota</taxon>
        <taxon>Clostridia</taxon>
        <taxon>Lachnospirales</taxon>
        <taxon>Lachnospiraceae</taxon>
        <taxon>Anaeromicropila</taxon>
    </lineage>
</organism>
<dbReference type="SUPFAM" id="SSF46785">
    <property type="entry name" value="Winged helix' DNA-binding domain"/>
    <property type="match status" value="1"/>
</dbReference>
<name>A0A7R7EM28_9FIRM</name>
<proteinExistence type="inferred from homology"/>
<dbReference type="RefSeq" id="WP_271712420.1">
    <property type="nucleotide sequence ID" value="NZ_AP024169.1"/>
</dbReference>
<dbReference type="InterPro" id="IPR000847">
    <property type="entry name" value="LysR_HTH_N"/>
</dbReference>
<dbReference type="PANTHER" id="PTHR30126:SF39">
    <property type="entry name" value="HTH-TYPE TRANSCRIPTIONAL REGULATOR CYSL"/>
    <property type="match status" value="1"/>
</dbReference>
<evidence type="ECO:0000259" key="5">
    <source>
        <dbReference type="PROSITE" id="PS50931"/>
    </source>
</evidence>
<dbReference type="Gene3D" id="3.40.190.290">
    <property type="match status" value="1"/>
</dbReference>
<reference evidence="6 7" key="1">
    <citation type="submission" date="2020-11" db="EMBL/GenBank/DDBJ databases">
        <title>Draft genome sequencing of a Lachnospiraceae strain isolated from anoxic soil subjected to BSD treatment.</title>
        <authorList>
            <person name="Uek A."/>
            <person name="Tonouchi A."/>
        </authorList>
    </citation>
    <scope>NUCLEOTIDE SEQUENCE [LARGE SCALE GENOMIC DNA]</scope>
    <source>
        <strain evidence="6 7">TB5</strain>
    </source>
</reference>
<gene>
    <name evidence="6" type="ORF">bsdtb5_25820</name>
</gene>
<evidence type="ECO:0000256" key="3">
    <source>
        <dbReference type="ARBA" id="ARBA00023125"/>
    </source>
</evidence>
<dbReference type="GO" id="GO:0000976">
    <property type="term" value="F:transcription cis-regulatory region binding"/>
    <property type="evidence" value="ECO:0007669"/>
    <property type="project" value="TreeGrafter"/>
</dbReference>
<sequence>MTLRHLRIFVIVCNEHSITNASKKLFISQPAVSTAIKEIEEYYNIKLFDRVSKKLYLTNIGTQIYDYASHITTLFDNLEDLVKSPDSTNTLRIGSSITIGTYLLPDYIKTFQDKYPTIRTLITIDSSDLIEQMVLNNELDFGLIEGVVHSNSLIHNSFMEDELVVIVPNHSPLLEIPNLKITDLKNENFLMREKNSGTRELAESFLLLHDISITPIWNSTSTKAIVYGVSKGLGISILPKKLVEPFMEQGIISILPINNQRFTRQFHIIYHKNKYLSKAYFDFFELVNQNYQN</sequence>
<dbReference type="PROSITE" id="PS50931">
    <property type="entry name" value="HTH_LYSR"/>
    <property type="match status" value="1"/>
</dbReference>
<dbReference type="Pfam" id="PF00126">
    <property type="entry name" value="HTH_1"/>
    <property type="match status" value="1"/>
</dbReference>
<keyword evidence="3" id="KW-0238">DNA-binding</keyword>
<dbReference type="CDD" id="cd08420">
    <property type="entry name" value="PBP2_CysL_like"/>
    <property type="match status" value="1"/>
</dbReference>
<keyword evidence="2" id="KW-0805">Transcription regulation</keyword>
<dbReference type="InterPro" id="IPR005119">
    <property type="entry name" value="LysR_subst-bd"/>
</dbReference>
<dbReference type="AlphaFoldDB" id="A0A7R7EM28"/>
<keyword evidence="4" id="KW-0804">Transcription</keyword>
<dbReference type="InterPro" id="IPR036388">
    <property type="entry name" value="WH-like_DNA-bd_sf"/>
</dbReference>
<dbReference type="Proteomes" id="UP000595897">
    <property type="component" value="Chromosome"/>
</dbReference>
<comment type="similarity">
    <text evidence="1">Belongs to the LysR transcriptional regulatory family.</text>
</comment>
<dbReference type="Gene3D" id="1.10.10.10">
    <property type="entry name" value="Winged helix-like DNA-binding domain superfamily/Winged helix DNA-binding domain"/>
    <property type="match status" value="1"/>
</dbReference>
<dbReference type="SUPFAM" id="SSF53850">
    <property type="entry name" value="Periplasmic binding protein-like II"/>
    <property type="match status" value="1"/>
</dbReference>
<dbReference type="InterPro" id="IPR036390">
    <property type="entry name" value="WH_DNA-bd_sf"/>
</dbReference>
<dbReference type="PANTHER" id="PTHR30126">
    <property type="entry name" value="HTH-TYPE TRANSCRIPTIONAL REGULATOR"/>
    <property type="match status" value="1"/>
</dbReference>
<evidence type="ECO:0000313" key="7">
    <source>
        <dbReference type="Proteomes" id="UP000595897"/>
    </source>
</evidence>
<feature type="domain" description="HTH lysR-type" evidence="5">
    <location>
        <begin position="1"/>
        <end position="58"/>
    </location>
</feature>
<dbReference type="FunFam" id="1.10.10.10:FF:000001">
    <property type="entry name" value="LysR family transcriptional regulator"/>
    <property type="match status" value="1"/>
</dbReference>
<dbReference type="Pfam" id="PF03466">
    <property type="entry name" value="LysR_substrate"/>
    <property type="match status" value="1"/>
</dbReference>
<evidence type="ECO:0000256" key="2">
    <source>
        <dbReference type="ARBA" id="ARBA00023015"/>
    </source>
</evidence>